<evidence type="ECO:0000256" key="6">
    <source>
        <dbReference type="ARBA" id="ARBA00022989"/>
    </source>
</evidence>
<dbReference type="PANTHER" id="PTHR33162:SF1">
    <property type="entry name" value="SEC-INDEPENDENT PROTEIN TRANSLOCASE PROTEIN TATA, CHLOROPLASTIC"/>
    <property type="match status" value="1"/>
</dbReference>
<keyword evidence="4 9" id="KW-0812">Transmembrane</keyword>
<keyword evidence="6 9" id="KW-1133">Transmembrane helix</keyword>
<evidence type="ECO:0000256" key="9">
    <source>
        <dbReference type="SAM" id="Phobius"/>
    </source>
</evidence>
<evidence type="ECO:0000256" key="1">
    <source>
        <dbReference type="ARBA" id="ARBA00004167"/>
    </source>
</evidence>
<comment type="subcellular location">
    <subcellularLocation>
        <location evidence="1">Membrane</location>
        <topology evidence="1">Single-pass membrane protein</topology>
    </subcellularLocation>
</comment>
<dbReference type="NCBIfam" id="TIGR01410">
    <property type="entry name" value="tatB"/>
    <property type="match status" value="1"/>
</dbReference>
<evidence type="ECO:0008006" key="11">
    <source>
        <dbReference type="Google" id="ProtNLM"/>
    </source>
</evidence>
<evidence type="ECO:0000313" key="10">
    <source>
        <dbReference type="EMBL" id="SVA49621.1"/>
    </source>
</evidence>
<evidence type="ECO:0000256" key="4">
    <source>
        <dbReference type="ARBA" id="ARBA00022692"/>
    </source>
</evidence>
<keyword evidence="2" id="KW-0813">Transport</keyword>
<gene>
    <name evidence="10" type="ORF">METZ01_LOCUS102475</name>
</gene>
<name>A0A381WBE8_9ZZZZ</name>
<protein>
    <recommendedName>
        <fullName evidence="11">Twin-arginine translocation protein TatB</fullName>
    </recommendedName>
</protein>
<proteinExistence type="predicted"/>
<organism evidence="10">
    <name type="scientific">marine metagenome</name>
    <dbReference type="NCBI Taxonomy" id="408172"/>
    <lineage>
        <taxon>unclassified sequences</taxon>
        <taxon>metagenomes</taxon>
        <taxon>ecological metagenomes</taxon>
    </lineage>
</organism>
<evidence type="ECO:0000256" key="7">
    <source>
        <dbReference type="ARBA" id="ARBA00023010"/>
    </source>
</evidence>
<sequence length="77" mass="8805">MFDIGLPELLIVLVVSLLVLGPNKIPEIVKGITKIYQWGKRTSSEVKLEIEKIVGLNEIKQDLHNEQVLRDLKNKKK</sequence>
<dbReference type="PANTHER" id="PTHR33162">
    <property type="entry name" value="SEC-INDEPENDENT PROTEIN TRANSLOCASE PROTEIN TATA, CHLOROPLASTIC"/>
    <property type="match status" value="1"/>
</dbReference>
<evidence type="ECO:0000256" key="5">
    <source>
        <dbReference type="ARBA" id="ARBA00022927"/>
    </source>
</evidence>
<keyword evidence="8 9" id="KW-0472">Membrane</keyword>
<evidence type="ECO:0000256" key="2">
    <source>
        <dbReference type="ARBA" id="ARBA00022448"/>
    </source>
</evidence>
<dbReference type="PRINTS" id="PR01506">
    <property type="entry name" value="TATBPROTEIN"/>
</dbReference>
<accession>A0A381WBE8</accession>
<feature type="transmembrane region" description="Helical" evidence="9">
    <location>
        <begin position="6"/>
        <end position="25"/>
    </location>
</feature>
<keyword evidence="5" id="KW-0653">Protein transport</keyword>
<reference evidence="10" key="1">
    <citation type="submission" date="2018-05" db="EMBL/GenBank/DDBJ databases">
        <authorList>
            <person name="Lanie J.A."/>
            <person name="Ng W.-L."/>
            <person name="Kazmierczak K.M."/>
            <person name="Andrzejewski T.M."/>
            <person name="Davidsen T.M."/>
            <person name="Wayne K.J."/>
            <person name="Tettelin H."/>
            <person name="Glass J.I."/>
            <person name="Rusch D."/>
            <person name="Podicherti R."/>
            <person name="Tsui H.-C.T."/>
            <person name="Winkler M.E."/>
        </authorList>
    </citation>
    <scope>NUCLEOTIDE SEQUENCE</scope>
</reference>
<dbReference type="InterPro" id="IPR018448">
    <property type="entry name" value="TatB"/>
</dbReference>
<dbReference type="Pfam" id="PF02416">
    <property type="entry name" value="TatA_B_E"/>
    <property type="match status" value="1"/>
</dbReference>
<keyword evidence="3" id="KW-1003">Cell membrane</keyword>
<dbReference type="GO" id="GO:0016020">
    <property type="term" value="C:membrane"/>
    <property type="evidence" value="ECO:0007669"/>
    <property type="project" value="UniProtKB-SubCell"/>
</dbReference>
<evidence type="ECO:0000256" key="8">
    <source>
        <dbReference type="ARBA" id="ARBA00023136"/>
    </source>
</evidence>
<dbReference type="Gene3D" id="1.20.5.3310">
    <property type="match status" value="1"/>
</dbReference>
<dbReference type="GO" id="GO:0043953">
    <property type="term" value="P:protein transport by the Tat complex"/>
    <property type="evidence" value="ECO:0007669"/>
    <property type="project" value="InterPro"/>
</dbReference>
<keyword evidence="7" id="KW-0811">Translocation</keyword>
<dbReference type="AlphaFoldDB" id="A0A381WBE8"/>
<dbReference type="GO" id="GO:0008320">
    <property type="term" value="F:protein transmembrane transporter activity"/>
    <property type="evidence" value="ECO:0007669"/>
    <property type="project" value="InterPro"/>
</dbReference>
<dbReference type="InterPro" id="IPR003369">
    <property type="entry name" value="TatA/B/E"/>
</dbReference>
<dbReference type="EMBL" id="UINC01011221">
    <property type="protein sequence ID" value="SVA49621.1"/>
    <property type="molecule type" value="Genomic_DNA"/>
</dbReference>
<evidence type="ECO:0000256" key="3">
    <source>
        <dbReference type="ARBA" id="ARBA00022475"/>
    </source>
</evidence>